<dbReference type="InterPro" id="IPR050098">
    <property type="entry name" value="TFPI/VKTCI-like"/>
</dbReference>
<keyword evidence="2" id="KW-0722">Serine protease inhibitor</keyword>
<dbReference type="InterPro" id="IPR020901">
    <property type="entry name" value="Prtase_inh_Kunz-CS"/>
</dbReference>
<dbReference type="PANTHER" id="PTHR10083">
    <property type="entry name" value="KUNITZ-TYPE PROTEASE INHIBITOR-RELATED"/>
    <property type="match status" value="1"/>
</dbReference>
<organism evidence="6">
    <name type="scientific">Anastrepha fraterculus</name>
    <dbReference type="NCBI Taxonomy" id="95504"/>
    <lineage>
        <taxon>Eukaryota</taxon>
        <taxon>Metazoa</taxon>
        <taxon>Ecdysozoa</taxon>
        <taxon>Arthropoda</taxon>
        <taxon>Hexapoda</taxon>
        <taxon>Insecta</taxon>
        <taxon>Pterygota</taxon>
        <taxon>Neoptera</taxon>
        <taxon>Endopterygota</taxon>
        <taxon>Diptera</taxon>
        <taxon>Brachycera</taxon>
        <taxon>Muscomorpha</taxon>
        <taxon>Tephritoidea</taxon>
        <taxon>Tephritidae</taxon>
        <taxon>Anastrepha</taxon>
        <taxon>Anastrepha fraterculus complex</taxon>
    </lineage>
</organism>
<evidence type="ECO:0000313" key="6">
    <source>
        <dbReference type="EMBL" id="AUF41124.1"/>
    </source>
</evidence>
<dbReference type="GO" id="GO:0004867">
    <property type="term" value="F:serine-type endopeptidase inhibitor activity"/>
    <property type="evidence" value="ECO:0007669"/>
    <property type="project" value="UniProtKB-KW"/>
</dbReference>
<dbReference type="FunFam" id="4.10.410.10:FF:000020">
    <property type="entry name" value="Collagen, type VI, alpha 3"/>
    <property type="match status" value="1"/>
</dbReference>
<name>A0A2H4Z1D5_9MUSC</name>
<dbReference type="PROSITE" id="PS00280">
    <property type="entry name" value="BPTI_KUNITZ_1"/>
    <property type="match status" value="1"/>
</dbReference>
<evidence type="ECO:0000256" key="4">
    <source>
        <dbReference type="SAM" id="SignalP"/>
    </source>
</evidence>
<dbReference type="InterPro" id="IPR036880">
    <property type="entry name" value="Kunitz_BPTI_sf"/>
</dbReference>
<dbReference type="Gene3D" id="4.10.410.10">
    <property type="entry name" value="Pancreatic trypsin inhibitor Kunitz domain"/>
    <property type="match status" value="1"/>
</dbReference>
<feature type="chain" id="PRO_5014113408" evidence="4">
    <location>
        <begin position="20"/>
        <end position="82"/>
    </location>
</feature>
<dbReference type="Pfam" id="PF00014">
    <property type="entry name" value="Kunitz_BPTI"/>
    <property type="match status" value="1"/>
</dbReference>
<dbReference type="PROSITE" id="PS51257">
    <property type="entry name" value="PROKAR_LIPOPROTEIN"/>
    <property type="match status" value="1"/>
</dbReference>
<evidence type="ECO:0000256" key="3">
    <source>
        <dbReference type="ARBA" id="ARBA00023157"/>
    </source>
</evidence>
<dbReference type="GO" id="GO:0005615">
    <property type="term" value="C:extracellular space"/>
    <property type="evidence" value="ECO:0007669"/>
    <property type="project" value="TreeGrafter"/>
</dbReference>
<proteinExistence type="predicted"/>
<keyword evidence="1" id="KW-0646">Protease inhibitor</keyword>
<dbReference type="SMART" id="SM00131">
    <property type="entry name" value="KU"/>
    <property type="match status" value="1"/>
</dbReference>
<dbReference type="InterPro" id="IPR002223">
    <property type="entry name" value="Kunitz_BPTI"/>
</dbReference>
<accession>A0A2H4Z1D5</accession>
<sequence length="82" mass="8775">MKFFAVILTVFALIGCSFALKDAVCGQQHSANGMGIIQCAAFVPSWTFDASANKCLEFVYGGCGGNDNHFVSEQACKQKCVE</sequence>
<evidence type="ECO:0000256" key="1">
    <source>
        <dbReference type="ARBA" id="ARBA00022690"/>
    </source>
</evidence>
<keyword evidence="4" id="KW-0732">Signal</keyword>
<keyword evidence="3" id="KW-1015">Disulfide bond</keyword>
<dbReference type="PROSITE" id="PS50279">
    <property type="entry name" value="BPTI_KUNITZ_2"/>
    <property type="match status" value="1"/>
</dbReference>
<evidence type="ECO:0000259" key="5">
    <source>
        <dbReference type="PROSITE" id="PS50279"/>
    </source>
</evidence>
<dbReference type="PRINTS" id="PR00759">
    <property type="entry name" value="BASICPTASE"/>
</dbReference>
<protein>
    <submittedName>
        <fullName evidence="6">Male accessory gland serine protease inhibitor-like protein</fullName>
    </submittedName>
</protein>
<evidence type="ECO:0000256" key="2">
    <source>
        <dbReference type="ARBA" id="ARBA00022900"/>
    </source>
</evidence>
<feature type="domain" description="BPTI/Kunitz inhibitor" evidence="5">
    <location>
        <begin position="25"/>
        <end position="80"/>
    </location>
</feature>
<reference evidence="6" key="1">
    <citation type="submission" date="2016-11" db="EMBL/GenBank/DDBJ databases">
        <title>Evidence for introgression among three species of the Anastrepha fraterculus group, a radiating polyphagous species complex of fruit flies.</title>
        <authorList>
            <person name="Diaz F."/>
            <person name="Lima A.L.A."/>
            <person name="Nakamura A.M."/>
            <person name="Fernandes F."/>
            <person name="Sobrinho I.S.J."/>
            <person name="de Brito R.A."/>
        </authorList>
    </citation>
    <scope>NUCLEOTIDE SEQUENCE</scope>
    <source>
        <strain evidence="6">F_0_05</strain>
    </source>
</reference>
<feature type="signal peptide" evidence="4">
    <location>
        <begin position="1"/>
        <end position="19"/>
    </location>
</feature>
<dbReference type="EMBL" id="KY205035">
    <property type="protein sequence ID" value="AUF41124.1"/>
    <property type="molecule type" value="Genomic_DNA"/>
</dbReference>
<dbReference type="AlphaFoldDB" id="A0A2H4Z1D5"/>
<dbReference type="SUPFAM" id="SSF57362">
    <property type="entry name" value="BPTI-like"/>
    <property type="match status" value="1"/>
</dbReference>
<dbReference type="PANTHER" id="PTHR10083:SF374">
    <property type="entry name" value="BPTI_KUNITZ INHIBITOR DOMAIN-CONTAINING PROTEIN"/>
    <property type="match status" value="1"/>
</dbReference>